<proteinExistence type="predicted"/>
<evidence type="ECO:0000313" key="2">
    <source>
        <dbReference type="Proteomes" id="UP001631969"/>
    </source>
</evidence>
<dbReference type="Proteomes" id="UP001631969">
    <property type="component" value="Unassembled WGS sequence"/>
</dbReference>
<sequence>MSRKWERMVIKNQKTVNRSRKKSGIATIEESNRKKDADVIIKGRSWMFASLLAVFGLFYLITSAVNGVAMNGIYWFTGISYVLLGVLIYLVRRPVIGIGKSYITVRRFGGDKRIGSESIEELTMNNGHIIIQQKNVKKKYIYTKLQHRFPMDELNAKLREFAIRERVPFKDETK</sequence>
<comment type="caution">
    <text evidence="1">The sequence shown here is derived from an EMBL/GenBank/DDBJ whole genome shotgun (WGS) entry which is preliminary data.</text>
</comment>
<protein>
    <submittedName>
        <fullName evidence="1">Uncharacterized protein</fullName>
    </submittedName>
</protein>
<name>A0ACC7NRZ0_9BACL</name>
<dbReference type="EMBL" id="JBJURJ010000001">
    <property type="protein sequence ID" value="MFM9326755.1"/>
    <property type="molecule type" value="Genomic_DNA"/>
</dbReference>
<reference evidence="1" key="1">
    <citation type="submission" date="2024-12" db="EMBL/GenBank/DDBJ databases">
        <authorList>
            <person name="Wu N."/>
        </authorList>
    </citation>
    <scope>NUCLEOTIDE SEQUENCE</scope>
    <source>
        <strain evidence="1">P15</strain>
    </source>
</reference>
<keyword evidence="2" id="KW-1185">Reference proteome</keyword>
<organism evidence="1 2">
    <name type="scientific">Paenibacillus mesotrionivorans</name>
    <dbReference type="NCBI Taxonomy" id="3160968"/>
    <lineage>
        <taxon>Bacteria</taxon>
        <taxon>Bacillati</taxon>
        <taxon>Bacillota</taxon>
        <taxon>Bacilli</taxon>
        <taxon>Bacillales</taxon>
        <taxon>Paenibacillaceae</taxon>
        <taxon>Paenibacillus</taxon>
    </lineage>
</organism>
<accession>A0ACC7NRZ0</accession>
<evidence type="ECO:0000313" key="1">
    <source>
        <dbReference type="EMBL" id="MFM9326755.1"/>
    </source>
</evidence>
<gene>
    <name evidence="1" type="ORF">ACI1P1_00450</name>
</gene>